<dbReference type="RefSeq" id="YP_009276010.1">
    <property type="nucleotide sequence ID" value="NC_030934.1"/>
</dbReference>
<accession>A0A142IDM3</accession>
<gene>
    <name evidence="2" type="ORF">vB_PsyM_KIL1_0081</name>
</gene>
<proteinExistence type="predicted"/>
<dbReference type="EMBL" id="KU130126">
    <property type="protein sequence ID" value="AMR57328.1"/>
    <property type="molecule type" value="Genomic_DNA"/>
</dbReference>
<sequence>MKKKTKSRTSIILGFFVVLFLALDPLMMLWQSVLPAGSYAAIATFLAVIRTGLNYYMTTTSSIEEDQQEAEEKGEEVKEDTIV</sequence>
<organism evidence="2 3">
    <name type="scientific">Pseudomonas phage vB_PsyM_KIL1</name>
    <dbReference type="NCBI Taxonomy" id="1777065"/>
    <lineage>
        <taxon>Viruses</taxon>
        <taxon>Duplodnaviria</taxon>
        <taxon>Heunggongvirae</taxon>
        <taxon>Uroviricota</taxon>
        <taxon>Caudoviricetes</taxon>
        <taxon>Vandenendeviridae</taxon>
        <taxon>Gorskivirinae</taxon>
        <taxon>Flaumdravirus</taxon>
        <taxon>Flaumdravirus KIL4</taxon>
    </lineage>
</organism>
<dbReference type="Proteomes" id="UP000203989">
    <property type="component" value="Segment"/>
</dbReference>
<evidence type="ECO:0000256" key="1">
    <source>
        <dbReference type="SAM" id="MobiDB-lite"/>
    </source>
</evidence>
<keyword evidence="3" id="KW-1185">Reference proteome</keyword>
<reference evidence="2 3" key="1">
    <citation type="journal article" date="2016" name="Front. Microbiol.">
        <title>Characterization of Novel Bacteriophages for Biocontrol of Bacterial Blight in Leek Caused by Pseudomonas syringae pv. porri.</title>
        <authorList>
            <person name="Rombouts S."/>
            <person name="Lavigne R."/>
        </authorList>
    </citation>
    <scope>NUCLEOTIDE SEQUENCE [LARGE SCALE GENOMIC DNA]</scope>
</reference>
<dbReference type="KEGG" id="vg:28802474"/>
<dbReference type="GeneID" id="28802474"/>
<protein>
    <submittedName>
        <fullName evidence="2">Uncharacterized protein</fullName>
    </submittedName>
</protein>
<feature type="compositionally biased region" description="Acidic residues" evidence="1">
    <location>
        <begin position="64"/>
        <end position="74"/>
    </location>
</feature>
<feature type="region of interest" description="Disordered" evidence="1">
    <location>
        <begin position="64"/>
        <end position="83"/>
    </location>
</feature>
<evidence type="ECO:0000313" key="2">
    <source>
        <dbReference type="EMBL" id="AMR57328.1"/>
    </source>
</evidence>
<name>A0A142IDM3_9CAUD</name>
<evidence type="ECO:0000313" key="3">
    <source>
        <dbReference type="Proteomes" id="UP000203989"/>
    </source>
</evidence>